<evidence type="ECO:0000256" key="2">
    <source>
        <dbReference type="RuleBase" id="RU361185"/>
    </source>
</evidence>
<dbReference type="EMBL" id="BMAY01000016">
    <property type="protein sequence ID" value="GFZ27706.1"/>
    <property type="molecule type" value="Genomic_DNA"/>
</dbReference>
<organism evidence="5 6">
    <name type="scientific">Lactobacillus corticis</name>
    <dbReference type="NCBI Taxonomy" id="2201249"/>
    <lineage>
        <taxon>Bacteria</taxon>
        <taxon>Bacillati</taxon>
        <taxon>Bacillota</taxon>
        <taxon>Bacilli</taxon>
        <taxon>Lactobacillales</taxon>
        <taxon>Lactobacillaceae</taxon>
        <taxon>Lactobacillus</taxon>
    </lineage>
</organism>
<name>A0A916VI23_9LACO</name>
<dbReference type="Gene3D" id="2.60.120.260">
    <property type="entry name" value="Galactose-binding domain-like"/>
    <property type="match status" value="1"/>
</dbReference>
<dbReference type="SUPFAM" id="SSF49785">
    <property type="entry name" value="Galactose-binding domain-like"/>
    <property type="match status" value="1"/>
</dbReference>
<dbReference type="Gene3D" id="2.60.40.1760">
    <property type="entry name" value="glycosyl hydrolase (family 31)"/>
    <property type="match status" value="1"/>
</dbReference>
<dbReference type="SUPFAM" id="SSF49265">
    <property type="entry name" value="Fibronectin type III"/>
    <property type="match status" value="1"/>
</dbReference>
<keyword evidence="6" id="KW-1185">Reference proteome</keyword>
<dbReference type="InterPro" id="IPR013780">
    <property type="entry name" value="Glyco_hydro_b"/>
</dbReference>
<proteinExistence type="inferred from homology"/>
<dbReference type="InterPro" id="IPR036116">
    <property type="entry name" value="FN3_sf"/>
</dbReference>
<evidence type="ECO:0000259" key="4">
    <source>
        <dbReference type="Pfam" id="PF21365"/>
    </source>
</evidence>
<dbReference type="AlphaFoldDB" id="A0A916VI23"/>
<dbReference type="Gene3D" id="3.20.20.80">
    <property type="entry name" value="Glycosidases"/>
    <property type="match status" value="1"/>
</dbReference>
<comment type="similarity">
    <text evidence="1 2">Belongs to the glycosyl hydrolase 31 family.</text>
</comment>
<dbReference type="SUPFAM" id="SSF74650">
    <property type="entry name" value="Galactose mutarotase-like"/>
    <property type="match status" value="1"/>
</dbReference>
<dbReference type="Pfam" id="PF21365">
    <property type="entry name" value="Glyco_hydro_31_3rd"/>
    <property type="match status" value="1"/>
</dbReference>
<reference evidence="5" key="1">
    <citation type="submission" date="2020-08" db="EMBL/GenBank/DDBJ databases">
        <title>Taxonomic study for Lactobacillus species isolated from hardwood bark.</title>
        <authorList>
            <person name="Tohno M."/>
            <person name="Tanizawa Y."/>
        </authorList>
    </citation>
    <scope>NUCLEOTIDE SEQUENCE</scope>
    <source>
        <strain evidence="5">B40</strain>
    </source>
</reference>
<keyword evidence="2" id="KW-0326">Glycosidase</keyword>
<gene>
    <name evidence="5" type="ORF">LCB40_15860</name>
</gene>
<feature type="domain" description="Glycosyl hydrolase family 31 C-terminal" evidence="4">
    <location>
        <begin position="515"/>
        <end position="611"/>
    </location>
</feature>
<dbReference type="InterPro" id="IPR011013">
    <property type="entry name" value="Gal_mutarotase_sf_dom"/>
</dbReference>
<dbReference type="Pfam" id="PF01055">
    <property type="entry name" value="Glyco_hydro_31_2nd"/>
    <property type="match status" value="1"/>
</dbReference>
<dbReference type="InterPro" id="IPR000322">
    <property type="entry name" value="Glyco_hydro_31_TIM"/>
</dbReference>
<dbReference type="SUPFAM" id="SSF51445">
    <property type="entry name" value="(Trans)glycosidases"/>
    <property type="match status" value="1"/>
</dbReference>
<comment type="caution">
    <text evidence="5">The sequence shown here is derived from an EMBL/GenBank/DDBJ whole genome shotgun (WGS) entry which is preliminary data.</text>
</comment>
<dbReference type="SUPFAM" id="SSF51011">
    <property type="entry name" value="Glycosyl hydrolase domain"/>
    <property type="match status" value="1"/>
</dbReference>
<dbReference type="InterPro" id="IPR017853">
    <property type="entry name" value="GH"/>
</dbReference>
<dbReference type="PANTHER" id="PTHR43863:SF2">
    <property type="entry name" value="MALTASE-GLUCOAMYLASE"/>
    <property type="match status" value="1"/>
</dbReference>
<dbReference type="GO" id="GO:0030246">
    <property type="term" value="F:carbohydrate binding"/>
    <property type="evidence" value="ECO:0007669"/>
    <property type="project" value="InterPro"/>
</dbReference>
<dbReference type="InterPro" id="IPR048395">
    <property type="entry name" value="Glyco_hydro_31_C"/>
</dbReference>
<evidence type="ECO:0000313" key="6">
    <source>
        <dbReference type="Proteomes" id="UP000677218"/>
    </source>
</evidence>
<accession>A0A916VI23</accession>
<dbReference type="CDD" id="cd00063">
    <property type="entry name" value="FN3"/>
    <property type="match status" value="1"/>
</dbReference>
<dbReference type="RefSeq" id="WP_212781385.1">
    <property type="nucleotide sequence ID" value="NZ_BMAY01000016.1"/>
</dbReference>
<dbReference type="InterPro" id="IPR008979">
    <property type="entry name" value="Galactose-bd-like_sf"/>
</dbReference>
<dbReference type="PANTHER" id="PTHR43863">
    <property type="entry name" value="HYDROLASE, PUTATIVE (AFU_ORTHOLOGUE AFUA_1G03140)-RELATED"/>
    <property type="match status" value="1"/>
</dbReference>
<dbReference type="InterPro" id="IPR003961">
    <property type="entry name" value="FN3_dom"/>
</dbReference>
<dbReference type="GO" id="GO:0004553">
    <property type="term" value="F:hydrolase activity, hydrolyzing O-glycosyl compounds"/>
    <property type="evidence" value="ECO:0007669"/>
    <property type="project" value="InterPro"/>
</dbReference>
<evidence type="ECO:0000256" key="1">
    <source>
        <dbReference type="ARBA" id="ARBA00007806"/>
    </source>
</evidence>
<sequence>MTQEMQKGKHQLGALTGANKRDHFYELHYQTGEIARLYILADGIFRYYLDPTKHFDDNHAAFIDFSEFDHSAFEESQARATSDSLIIKAGNYQLIFQQRPSIMSVFDDNLHRTRFVQGQPLLLGDSQTTEVLKQNKNEFYFGGGLQNGSFSHKGKRLNIKRDHITGNGGVITQVPFFWSNAGFGELRNTLRPGVYDFGADEGRSISLTHDTALFDNIYILADSPSELIQKYYDLTGKPIMLPKYALELGHVGNFLTTYWKPAAAKERNADSFEDGSYYVRTTNPDEAAGRASLNGEETFQFSARAMIDRYAANHFHLGWMVPNYGQEADETALATFNDYANNQNVASGTWMGQAAGKPVAGTSFVQTNTPFSRAILKDRAELKKLLDRKRPLILADTGVAGSQHQTVLAYGSPSGDWDNIPTQVAGFLGAGLSGQPLVGASVDGTAGGGNAQMAIRDLEWKAFTPILFYISDQGSYSKTPFAYNAKMTRINRAYLALRNRLKNYLYSLMYEAQTGKPIMRPLFLEFPHEQVNYLPQVGHEFMLGENLLIAPIYNGREDANSNSRKDNLYLPDHRTLWIDLFTGEKFVGGRVYNNLSYPLWHLPVFVRGGAIFDQGDRNYVFYPQGKSSIVSYEDGGKTDYMHNHAVTRITSELADSTLKIQIDPKMGNYSGMKTEGPTRLSIMTDGYPDSVQLKINDQTIDLQEYGTIDAFNHAKEGFFYNTNFSWLTEFDQYQPEKQKALQIKLASRDLTDTKIELVIRNFNYGSSTLVHAITDSALRSPKQPTIEPEKTSAHSLTVSWPQVTDEVQIEINGLLYDRIKGKTFTFHELMPHTRYLMRLRYVAGNKVSEWSDPFGAITKRPQLDYAVKDIRVDSSLPSKDEFPLAYLTDLKTASEWQTAKSVSDEEPLVLTFTFAEAEKLSRMVYVPRLIDKLGDPLEVAIETSVDGENFTPYGERIAWKADNKNKVIGLRNLTAKAIRLKVFKSEGDCVSAREIMFFRAK</sequence>
<dbReference type="Gene3D" id="2.60.40.1180">
    <property type="entry name" value="Golgi alpha-mannosidase II"/>
    <property type="match status" value="2"/>
</dbReference>
<dbReference type="GO" id="GO:0005975">
    <property type="term" value="P:carbohydrate metabolic process"/>
    <property type="evidence" value="ECO:0007669"/>
    <property type="project" value="InterPro"/>
</dbReference>
<dbReference type="Proteomes" id="UP000677218">
    <property type="component" value="Unassembled WGS sequence"/>
</dbReference>
<dbReference type="CDD" id="cd14752">
    <property type="entry name" value="GH31_N"/>
    <property type="match status" value="1"/>
</dbReference>
<keyword evidence="2" id="KW-0378">Hydrolase</keyword>
<evidence type="ECO:0000313" key="5">
    <source>
        <dbReference type="EMBL" id="GFZ27706.1"/>
    </source>
</evidence>
<evidence type="ECO:0000259" key="3">
    <source>
        <dbReference type="Pfam" id="PF01055"/>
    </source>
</evidence>
<dbReference type="InterPro" id="IPR051816">
    <property type="entry name" value="Glycosyl_Hydrolase_31"/>
</dbReference>
<protein>
    <submittedName>
        <fullName evidence="5">Alpha-glucosidase</fullName>
    </submittedName>
</protein>
<feature type="domain" description="Glycoside hydrolase family 31 TIM barrel" evidence="3">
    <location>
        <begin position="382"/>
        <end position="508"/>
    </location>
</feature>